<evidence type="ECO:0000256" key="4">
    <source>
        <dbReference type="ARBA" id="ARBA00022825"/>
    </source>
</evidence>
<feature type="active site" description="Charge relay system" evidence="5 6">
    <location>
        <position position="195"/>
    </location>
</feature>
<dbReference type="PROSITE" id="PS00137">
    <property type="entry name" value="SUBTILASE_HIS"/>
    <property type="match status" value="2"/>
</dbReference>
<evidence type="ECO:0000256" key="6">
    <source>
        <dbReference type="PROSITE-ProRule" id="PRU01240"/>
    </source>
</evidence>
<protein>
    <submittedName>
        <fullName evidence="10">PII-type proteinase</fullName>
        <ecNumber evidence="10">3.4.21.96</ecNumber>
    </submittedName>
</protein>
<dbReference type="SUPFAM" id="SSF52743">
    <property type="entry name" value="Subtilisin-like"/>
    <property type="match status" value="2"/>
</dbReference>
<dbReference type="PANTHER" id="PTHR43806:SF11">
    <property type="entry name" value="CEREVISIN-RELATED"/>
    <property type="match status" value="1"/>
</dbReference>
<dbReference type="InterPro" id="IPR015500">
    <property type="entry name" value="Peptidase_S8_subtilisin-rel"/>
</dbReference>
<dbReference type="PROSITE" id="PS00138">
    <property type="entry name" value="SUBTILASE_SER"/>
    <property type="match status" value="1"/>
</dbReference>
<evidence type="ECO:0000256" key="5">
    <source>
        <dbReference type="PIRSR" id="PIRSR615500-1"/>
    </source>
</evidence>
<feature type="domain" description="Peptidase S8/S53" evidence="8">
    <location>
        <begin position="683"/>
        <end position="882"/>
    </location>
</feature>
<dbReference type="InterPro" id="IPR041365">
    <property type="entry name" value="CspB_prodomain"/>
</dbReference>
<gene>
    <name evidence="10" type="primary">prtP_2</name>
    <name evidence="10" type="ORF">CLTEP_22390</name>
</gene>
<comment type="caution">
    <text evidence="10">The sequence shown here is derived from an EMBL/GenBank/DDBJ whole genome shotgun (WGS) entry which is preliminary data.</text>
</comment>
<dbReference type="Proteomes" id="UP000075531">
    <property type="component" value="Unassembled WGS sequence"/>
</dbReference>
<dbReference type="EMBL" id="LTBA01000037">
    <property type="protein sequence ID" value="KYH32443.1"/>
    <property type="molecule type" value="Genomic_DNA"/>
</dbReference>
<evidence type="ECO:0000259" key="8">
    <source>
        <dbReference type="Pfam" id="PF00082"/>
    </source>
</evidence>
<keyword evidence="11" id="KW-1185">Reference proteome</keyword>
<dbReference type="Gene3D" id="3.40.50.200">
    <property type="entry name" value="Peptidase S8/S53 domain"/>
    <property type="match status" value="2"/>
</dbReference>
<evidence type="ECO:0000256" key="3">
    <source>
        <dbReference type="ARBA" id="ARBA00022801"/>
    </source>
</evidence>
<dbReference type="Gene3D" id="3.30.70.2980">
    <property type="match status" value="1"/>
</dbReference>
<keyword evidence="3 6" id="KW-0378">Hydrolase</keyword>
<dbReference type="InterPro" id="IPR023828">
    <property type="entry name" value="Peptidase_S8_Ser-AS"/>
</dbReference>
<feature type="active site" description="Charge relay system" evidence="5 6">
    <location>
        <position position="138"/>
    </location>
</feature>
<dbReference type="PATRIC" id="fig|1121338.3.peg.2311"/>
<dbReference type="Pfam" id="PF00082">
    <property type="entry name" value="Peptidase_S8"/>
    <property type="match status" value="4"/>
</dbReference>
<evidence type="ECO:0000256" key="2">
    <source>
        <dbReference type="ARBA" id="ARBA00022670"/>
    </source>
</evidence>
<comment type="similarity">
    <text evidence="1 6 7">Belongs to the peptidase S8 family.</text>
</comment>
<dbReference type="InterPro" id="IPR000209">
    <property type="entry name" value="Peptidase_S8/S53_dom"/>
</dbReference>
<dbReference type="InterPro" id="IPR023827">
    <property type="entry name" value="Peptidase_S8_Asp-AS"/>
</dbReference>
<dbReference type="PRINTS" id="PR00723">
    <property type="entry name" value="SUBTILISIN"/>
</dbReference>
<evidence type="ECO:0000256" key="1">
    <source>
        <dbReference type="ARBA" id="ARBA00011073"/>
    </source>
</evidence>
<dbReference type="CDD" id="cd07478">
    <property type="entry name" value="Peptidases_S8_CspA-like"/>
    <property type="match status" value="2"/>
</dbReference>
<feature type="domain" description="Peptidase S8/S53" evidence="8">
    <location>
        <begin position="129"/>
        <end position="301"/>
    </location>
</feature>
<evidence type="ECO:0000259" key="9">
    <source>
        <dbReference type="Pfam" id="PF18425"/>
    </source>
</evidence>
<dbReference type="PROSITE" id="PS00136">
    <property type="entry name" value="SUBTILASE_ASP"/>
    <property type="match status" value="2"/>
</dbReference>
<dbReference type="GO" id="GO:0006508">
    <property type="term" value="P:proteolysis"/>
    <property type="evidence" value="ECO:0007669"/>
    <property type="project" value="UniProtKB-KW"/>
</dbReference>
<keyword evidence="4 6" id="KW-0720">Serine protease</keyword>
<feature type="active site" description="Charge relay system" evidence="6">
    <location>
        <position position="764"/>
    </location>
</feature>
<dbReference type="InterPro" id="IPR036852">
    <property type="entry name" value="Peptidase_S8/S53_dom_sf"/>
</dbReference>
<dbReference type="Pfam" id="PF18425">
    <property type="entry name" value="CspB_prodomain"/>
    <property type="match status" value="1"/>
</dbReference>
<feature type="active site" description="Charge relay system" evidence="6">
    <location>
        <position position="1086"/>
    </location>
</feature>
<dbReference type="InterPro" id="IPR050131">
    <property type="entry name" value="Peptidase_S8_subtilisin-like"/>
</dbReference>
<feature type="active site" description="Charge relay system" evidence="5 6">
    <location>
        <position position="505"/>
    </location>
</feature>
<evidence type="ECO:0000313" key="10">
    <source>
        <dbReference type="EMBL" id="KYH32443.1"/>
    </source>
</evidence>
<organism evidence="10 11">
    <name type="scientific">Clostridium tepidiprofundi DSM 19306</name>
    <dbReference type="NCBI Taxonomy" id="1121338"/>
    <lineage>
        <taxon>Bacteria</taxon>
        <taxon>Bacillati</taxon>
        <taxon>Bacillota</taxon>
        <taxon>Clostridia</taxon>
        <taxon>Eubacteriales</taxon>
        <taxon>Clostridiaceae</taxon>
        <taxon>Clostridium</taxon>
    </lineage>
</organism>
<dbReference type="Gene3D" id="2.60.120.1290">
    <property type="match status" value="2"/>
</dbReference>
<sequence length="1175" mass="130874">MNTIFLEVYYTKNSNALLNLLLMVPDRVKNKLIKYSKNEELLKRKIELIVIITGNSDNVNNSIESFGGTFEYLGYGFGIITMDADKINLVANIPEIIYFQLPKALYTDYIESNKESCVVGAWEQYNLSGKGVLIGFIDSGIDYTHPAFINQNGTSRIEYIYDIKSNKVWNNAEINKALNSENPYPIVPERDDMGHGTHVAGIACAGGKVDKKYYGVAYESSIIMVKMTRTGKVNYTKDSQIMRAIKFLVDKSIELKKPLVINLSFSTNDGAHDGKSLLEQYIKIISAQQKISFVVAAGNEGDRAHHVGGVLKEVQTINMNIAEDETAIILQLYKNLMDDISIRIKNPAGKTTNIMSINRNYYSGYVGIDNYYIYNTGATPISLNGEIVISLVPENEFLQSGIWSIEIYSNSKQKNHYDIWMPISEGLNDKTKFLKPNPYNTLGIPATVENVIAVGSYNYNTDTISPFSGRGRLSSDIKKPDILSPGEDIFSSIPGGGFDMLSGTSMAAPEVAGAAALLMEWGVVQGKDAFMYGERLKYFLLKGAKRDRTDINYPNPLWGYGTLCVRNSLEVWNNEGGRDLGYRAEENINQSMYLKEGYDNFIVEYEGDIKSAFKNINFASVYVLDENYAVISVESSKKQQLYDEVKEVVYIERTVLYTLNSISPIDAANISKFHDHNHLTLRGRGVLVGILDTGIDYLNKEFIYEDDTTRIVSIWDQSINTGLPPEGFDFGSEYDSNQINKAITKQLENGNPYEIVPSKDENGHGTEIAGIIGARGRNGVMGAAPDCEFVVVKLLNAKESILKDEGLNDIDKPIYSNTSIILGIKYLLTTAKRLNKPIVISLAVGTNFGSHNGTSLVERYINEISKVRGIAVVSGTGNQGDSDTHTEGKIEKTGDIKTVEIKIDDFQKSLKFEIWCSKPDKISLGIVSPSGEVIEKIPARIQEVEEIKFIFEGSSVFVKYYLPEEITGDELICVNIKNAKGGIWQIRLIGDYVVEGRYYIWLPQRELLKEQTRFLNPSPYTTLTIPSTSRRLICCATYNQNNNTLVAFSGRGYTRDGRIKPDVAVGGINVVTTGLNNQIVTVTGSSAASAVLSGAVALMLQWGIVDGNDKTLYSTKIMTYLIRGTDKRKGDIYPNREWGYGMLDLNGVFKNMRAIEKSRSVFIDIPEEVRKKINI</sequence>
<evidence type="ECO:0000313" key="11">
    <source>
        <dbReference type="Proteomes" id="UP000075531"/>
    </source>
</evidence>
<dbReference type="AlphaFoldDB" id="A0A151AY16"/>
<evidence type="ECO:0000256" key="7">
    <source>
        <dbReference type="RuleBase" id="RU003355"/>
    </source>
</evidence>
<proteinExistence type="inferred from homology"/>
<feature type="domain" description="Peptidase S8/S53" evidence="8">
    <location>
        <begin position="1021"/>
        <end position="1141"/>
    </location>
</feature>
<feature type="domain" description="Peptidase S8/S53" evidence="8">
    <location>
        <begin position="428"/>
        <end position="544"/>
    </location>
</feature>
<feature type="active site" description="Charge relay system" evidence="6">
    <location>
        <position position="692"/>
    </location>
</feature>
<feature type="domain" description="Csp protease B prodomain" evidence="9">
    <location>
        <begin position="13"/>
        <end position="103"/>
    </location>
</feature>
<dbReference type="GO" id="GO:0004252">
    <property type="term" value="F:serine-type endopeptidase activity"/>
    <property type="evidence" value="ECO:0007669"/>
    <property type="project" value="UniProtKB-UniRule"/>
</dbReference>
<dbReference type="STRING" id="1121338.CLTEP_22390"/>
<name>A0A151AY16_9CLOT</name>
<dbReference type="EC" id="3.4.21.96" evidence="10"/>
<reference evidence="10 11" key="1">
    <citation type="submission" date="2016-02" db="EMBL/GenBank/DDBJ databases">
        <title>Genome sequence of Clostridium tepidiprofundi DSM 19306.</title>
        <authorList>
            <person name="Poehlein A."/>
            <person name="Daniel R."/>
        </authorList>
    </citation>
    <scope>NUCLEOTIDE SEQUENCE [LARGE SCALE GENOMIC DNA]</scope>
    <source>
        <strain evidence="10 11">DSM 19306</strain>
    </source>
</reference>
<dbReference type="InterPro" id="IPR022398">
    <property type="entry name" value="Peptidase_S8_His-AS"/>
</dbReference>
<dbReference type="PANTHER" id="PTHR43806">
    <property type="entry name" value="PEPTIDASE S8"/>
    <property type="match status" value="1"/>
</dbReference>
<accession>A0A151AY16</accession>
<dbReference type="PROSITE" id="PS51892">
    <property type="entry name" value="SUBTILASE"/>
    <property type="match status" value="2"/>
</dbReference>
<keyword evidence="2 6" id="KW-0645">Protease</keyword>
<dbReference type="InterPro" id="IPR034045">
    <property type="entry name" value="Pep_S8_CspA-like"/>
</dbReference>